<dbReference type="InterPro" id="IPR000073">
    <property type="entry name" value="AB_hydrolase_1"/>
</dbReference>
<dbReference type="GO" id="GO:0016787">
    <property type="term" value="F:hydrolase activity"/>
    <property type="evidence" value="ECO:0007669"/>
    <property type="project" value="UniProtKB-KW"/>
</dbReference>
<dbReference type="InterPro" id="IPR029058">
    <property type="entry name" value="AB_hydrolase_fold"/>
</dbReference>
<proteinExistence type="predicted"/>
<dbReference type="Pfam" id="PF00561">
    <property type="entry name" value="Abhydrolase_1"/>
    <property type="match status" value="1"/>
</dbReference>
<evidence type="ECO:0000259" key="2">
    <source>
        <dbReference type="Pfam" id="PF00561"/>
    </source>
</evidence>
<keyword evidence="1 3" id="KW-0378">Hydrolase</keyword>
<evidence type="ECO:0000256" key="1">
    <source>
        <dbReference type="ARBA" id="ARBA00022801"/>
    </source>
</evidence>
<gene>
    <name evidence="3" type="ORF">E0I61_04470</name>
</gene>
<dbReference type="PRINTS" id="PR00111">
    <property type="entry name" value="ABHYDROLASE"/>
</dbReference>
<dbReference type="Proteomes" id="UP000294685">
    <property type="component" value="Unassembled WGS sequence"/>
</dbReference>
<evidence type="ECO:0000313" key="3">
    <source>
        <dbReference type="EMBL" id="TDE31962.1"/>
    </source>
</evidence>
<dbReference type="EMBL" id="SMLH01000001">
    <property type="protein sequence ID" value="TDE31962.1"/>
    <property type="molecule type" value="Genomic_DNA"/>
</dbReference>
<dbReference type="PANTHER" id="PTHR46118:SF4">
    <property type="entry name" value="PROTEIN ABHD11"/>
    <property type="match status" value="1"/>
</dbReference>
<dbReference type="SUPFAM" id="SSF53474">
    <property type="entry name" value="alpha/beta-Hydrolases"/>
    <property type="match status" value="1"/>
</dbReference>
<name>A0ABY2DWD9_9FLAO</name>
<organism evidence="3 4">
    <name type="scientific">Flavobacterium ranwuense</name>
    <dbReference type="NCBI Taxonomy" id="2541725"/>
    <lineage>
        <taxon>Bacteria</taxon>
        <taxon>Pseudomonadati</taxon>
        <taxon>Bacteroidota</taxon>
        <taxon>Flavobacteriia</taxon>
        <taxon>Flavobacteriales</taxon>
        <taxon>Flavobacteriaceae</taxon>
        <taxon>Flavobacterium</taxon>
    </lineage>
</organism>
<dbReference type="RefSeq" id="WP_132069655.1">
    <property type="nucleotide sequence ID" value="NZ_SMLH01000001.1"/>
</dbReference>
<reference evidence="3 4" key="1">
    <citation type="submission" date="2019-03" db="EMBL/GenBank/DDBJ databases">
        <title>Novel species of Flavobacterium.</title>
        <authorList>
            <person name="Liu Q."/>
            <person name="Xin Y.-H."/>
        </authorList>
    </citation>
    <scope>NUCLEOTIDE SEQUENCE [LARGE SCALE GENOMIC DNA]</scope>
    <source>
        <strain evidence="3 4">LB2P22</strain>
    </source>
</reference>
<dbReference type="Gene3D" id="3.40.50.1820">
    <property type="entry name" value="alpha/beta hydrolase"/>
    <property type="match status" value="1"/>
</dbReference>
<evidence type="ECO:0000313" key="4">
    <source>
        <dbReference type="Proteomes" id="UP000294685"/>
    </source>
</evidence>
<protein>
    <submittedName>
        <fullName evidence="3">Alpha/beta fold hydrolase</fullName>
    </submittedName>
</protein>
<dbReference type="PANTHER" id="PTHR46118">
    <property type="entry name" value="PROTEIN ABHD11"/>
    <property type="match status" value="1"/>
</dbReference>
<keyword evidence="4" id="KW-1185">Reference proteome</keyword>
<comment type="caution">
    <text evidence="3">The sequence shown here is derived from an EMBL/GenBank/DDBJ whole genome shotgun (WGS) entry which is preliminary data.</text>
</comment>
<sequence length="252" mass="28838">MLYSKIEGSGQPLLILHGFLGMSDNWKTLGTQFAADFQVHILDLRNHGRSLHSEEFSYEVMVQDVFEYCEANNLENINVIGHSMGGKVAMLLATTHPELVDKLIVADIGPKFYPQHHQDILVGLNAVDFSLKPSRNEVEEIMASYVPDFGTRQFLMKNLFWQEPGQLAFRFNLEVFNRKMDEIGIPLPEGFIFEKPTLFIRGGNSNYILDSDFENIKQHFPDSSIETIPNVGHWLHAENPTEFYQKVTSFLK</sequence>
<accession>A0ABY2DWD9</accession>
<feature type="domain" description="AB hydrolase-1" evidence="2">
    <location>
        <begin position="12"/>
        <end position="108"/>
    </location>
</feature>